<name>A0A917LS53_9BACL</name>
<sequence length="215" mass="24363">MFLNYKSIYQSKEQSKVAAKKLLALLEPILASGSLVDNVEHKDGKSVYYLTKLNFSPSAIHDFSHAQEILTVLSKSWTWRLSSAHTGRFTLAYEEGFIEFLFIDVSHNEDEAGLACNFFVRGDSELEAATRLEGWLQGSLLRWETLHAKEYFKIEQCYVVTVSIRLASNTFDEVREVLLGITGDWSAIGLKAYTDECAVDRDVLAMEVSFKETKL</sequence>
<evidence type="ECO:0000313" key="2">
    <source>
        <dbReference type="Proteomes" id="UP000600247"/>
    </source>
</evidence>
<dbReference type="Proteomes" id="UP000600247">
    <property type="component" value="Unassembled WGS sequence"/>
</dbReference>
<organism evidence="1 2">
    <name type="scientific">Paenibacillus radicis</name>
    <name type="common">ex Gao et al. 2016</name>
    <dbReference type="NCBI Taxonomy" id="1737354"/>
    <lineage>
        <taxon>Bacteria</taxon>
        <taxon>Bacillati</taxon>
        <taxon>Bacillota</taxon>
        <taxon>Bacilli</taxon>
        <taxon>Bacillales</taxon>
        <taxon>Paenibacillaceae</taxon>
        <taxon>Paenibacillus</taxon>
    </lineage>
</organism>
<dbReference type="RefSeq" id="WP_188887184.1">
    <property type="nucleotide sequence ID" value="NZ_BMHY01000001.1"/>
</dbReference>
<reference evidence="1 2" key="1">
    <citation type="journal article" date="2014" name="Int. J. Syst. Evol. Microbiol.">
        <title>Complete genome sequence of Corynebacterium casei LMG S-19264T (=DSM 44701T), isolated from a smear-ripened cheese.</title>
        <authorList>
            <consortium name="US DOE Joint Genome Institute (JGI-PGF)"/>
            <person name="Walter F."/>
            <person name="Albersmeier A."/>
            <person name="Kalinowski J."/>
            <person name="Ruckert C."/>
        </authorList>
    </citation>
    <scope>NUCLEOTIDE SEQUENCE [LARGE SCALE GENOMIC DNA]</scope>
    <source>
        <strain evidence="1 2">CGMCC 1.15286</strain>
    </source>
</reference>
<dbReference type="AlphaFoldDB" id="A0A917LS53"/>
<accession>A0A917LS53</accession>
<comment type="caution">
    <text evidence="1">The sequence shown here is derived from an EMBL/GenBank/DDBJ whole genome shotgun (WGS) entry which is preliminary data.</text>
</comment>
<keyword evidence="2" id="KW-1185">Reference proteome</keyword>
<dbReference type="EMBL" id="BMHY01000001">
    <property type="protein sequence ID" value="GGG53768.1"/>
    <property type="molecule type" value="Genomic_DNA"/>
</dbReference>
<protein>
    <submittedName>
        <fullName evidence="1">Uncharacterized protein</fullName>
    </submittedName>
</protein>
<proteinExistence type="predicted"/>
<gene>
    <name evidence="1" type="ORF">GCM10010918_03190</name>
</gene>
<evidence type="ECO:0000313" key="1">
    <source>
        <dbReference type="EMBL" id="GGG53768.1"/>
    </source>
</evidence>